<dbReference type="Pfam" id="PF01044">
    <property type="entry name" value="Vinculin"/>
    <property type="match status" value="1"/>
</dbReference>
<accession>A0A0D6LHG1</accession>
<keyword evidence="5" id="KW-1185">Reference proteome</keyword>
<protein>
    <submittedName>
        <fullName evidence="4">Uncharacterized protein</fullName>
    </submittedName>
</protein>
<dbReference type="EMBL" id="KE125785">
    <property type="protein sequence ID" value="EPB67092.1"/>
    <property type="molecule type" value="Genomic_DNA"/>
</dbReference>
<evidence type="ECO:0000256" key="2">
    <source>
        <dbReference type="ARBA" id="ARBA00008376"/>
    </source>
</evidence>
<dbReference type="GO" id="GO:0005737">
    <property type="term" value="C:cytoplasm"/>
    <property type="evidence" value="ECO:0007669"/>
    <property type="project" value="UniProtKB-SubCell"/>
</dbReference>
<evidence type="ECO:0000256" key="1">
    <source>
        <dbReference type="ARBA" id="ARBA00004496"/>
    </source>
</evidence>
<dbReference type="GO" id="GO:0005912">
    <property type="term" value="C:adherens junction"/>
    <property type="evidence" value="ECO:0007669"/>
    <property type="project" value="TreeGrafter"/>
</dbReference>
<organism evidence="4 5">
    <name type="scientific">Ancylostoma ceylanicum</name>
    <dbReference type="NCBI Taxonomy" id="53326"/>
    <lineage>
        <taxon>Eukaryota</taxon>
        <taxon>Metazoa</taxon>
        <taxon>Ecdysozoa</taxon>
        <taxon>Nematoda</taxon>
        <taxon>Chromadorea</taxon>
        <taxon>Rhabditida</taxon>
        <taxon>Rhabditina</taxon>
        <taxon>Rhabditomorpha</taxon>
        <taxon>Strongyloidea</taxon>
        <taxon>Ancylostomatidae</taxon>
        <taxon>Ancylostomatinae</taxon>
        <taxon>Ancylostoma</taxon>
    </lineage>
</organism>
<dbReference type="SUPFAM" id="SSF47220">
    <property type="entry name" value="alpha-catenin/vinculin-like"/>
    <property type="match status" value="1"/>
</dbReference>
<dbReference type="Proteomes" id="UP000054495">
    <property type="component" value="Unassembled WGS sequence"/>
</dbReference>
<dbReference type="GO" id="GO:0016342">
    <property type="term" value="C:catenin complex"/>
    <property type="evidence" value="ECO:0007669"/>
    <property type="project" value="TreeGrafter"/>
</dbReference>
<dbReference type="PANTHER" id="PTHR18914">
    <property type="entry name" value="ALPHA CATENIN"/>
    <property type="match status" value="1"/>
</dbReference>
<dbReference type="GO" id="GO:0008013">
    <property type="term" value="F:beta-catenin binding"/>
    <property type="evidence" value="ECO:0007669"/>
    <property type="project" value="TreeGrafter"/>
</dbReference>
<evidence type="ECO:0000256" key="3">
    <source>
        <dbReference type="ARBA" id="ARBA00022490"/>
    </source>
</evidence>
<dbReference type="AlphaFoldDB" id="A0A0D6LHG1"/>
<comment type="subcellular location">
    <subcellularLocation>
        <location evidence="1">Cytoplasm</location>
    </subcellularLocation>
</comment>
<dbReference type="InterPro" id="IPR006077">
    <property type="entry name" value="Vinculin/catenin"/>
</dbReference>
<name>A0A0D6LHG1_9BILA</name>
<reference evidence="4 5" key="1">
    <citation type="submission" date="2013-05" db="EMBL/GenBank/DDBJ databases">
        <title>Draft genome of the parasitic nematode Anyclostoma ceylanicum.</title>
        <authorList>
            <person name="Mitreva M."/>
        </authorList>
    </citation>
    <scope>NUCLEOTIDE SEQUENCE [LARGE SCALE GENOMIC DNA]</scope>
</reference>
<dbReference type="InterPro" id="IPR036723">
    <property type="entry name" value="Alpha-catenin/vinculin-like_sf"/>
</dbReference>
<evidence type="ECO:0000313" key="4">
    <source>
        <dbReference type="EMBL" id="EPB67092.1"/>
    </source>
</evidence>
<dbReference type="GO" id="GO:0016477">
    <property type="term" value="P:cell migration"/>
    <property type="evidence" value="ECO:0007669"/>
    <property type="project" value="TreeGrafter"/>
</dbReference>
<keyword evidence="3" id="KW-0963">Cytoplasm</keyword>
<sequence length="197" mass="22395">MSFAGRDFIRDSSSSQRRATAVNAGKTLLQIRTLLDGIRAATSNQEVIDRYQLMIAEIEEIEETVRRRIADLRDPNQRDDLLACKGVLKSSCPLVFATTKAFVRHPENDESRQNRDYAHNEALAALNAMDSILRGEKPDMSFTAQGRLGHLISELDQFQVVPEQIENRKLSMSATIFVKLCKIYLENTNEVYVCLRF</sequence>
<comment type="similarity">
    <text evidence="2">Belongs to the vinculin/alpha-catenin family.</text>
</comment>
<dbReference type="GO" id="GO:0098609">
    <property type="term" value="P:cell-cell adhesion"/>
    <property type="evidence" value="ECO:0007669"/>
    <property type="project" value="TreeGrafter"/>
</dbReference>
<dbReference type="PANTHER" id="PTHR18914:SF9">
    <property type="entry name" value="CATENIN ALPHA"/>
    <property type="match status" value="1"/>
</dbReference>
<dbReference type="GO" id="GO:0051015">
    <property type="term" value="F:actin filament binding"/>
    <property type="evidence" value="ECO:0007669"/>
    <property type="project" value="InterPro"/>
</dbReference>
<gene>
    <name evidence="4" type="ORF">ANCCEY_13813</name>
</gene>
<dbReference type="Gene3D" id="1.20.120.230">
    <property type="entry name" value="Alpha-catenin/vinculin-like"/>
    <property type="match status" value="1"/>
</dbReference>
<proteinExistence type="inferred from homology"/>
<evidence type="ECO:0000313" key="5">
    <source>
        <dbReference type="Proteomes" id="UP000054495"/>
    </source>
</evidence>